<protein>
    <submittedName>
        <fullName evidence="1">Uncharacterized protein</fullName>
    </submittedName>
</protein>
<dbReference type="AlphaFoldDB" id="T0LY93"/>
<comment type="caution">
    <text evidence="1">The sequence shown here is derived from an EMBL/GenBank/DDBJ whole genome shotgun (WGS) entry which is preliminary data.</text>
</comment>
<name>T0LY93_COLGC</name>
<evidence type="ECO:0000313" key="2">
    <source>
        <dbReference type="Proteomes" id="UP000015530"/>
    </source>
</evidence>
<dbReference type="EMBL" id="AMYD01000720">
    <property type="protein sequence ID" value="EQB56526.1"/>
    <property type="molecule type" value="Genomic_DNA"/>
</dbReference>
<gene>
    <name evidence="1" type="ORF">CGLO_03469</name>
</gene>
<proteinExistence type="predicted"/>
<organism evidence="1 2">
    <name type="scientific">Colletotrichum gloeosporioides (strain Cg-14)</name>
    <name type="common">Anthracnose fungus</name>
    <name type="synonym">Glomerella cingulata</name>
    <dbReference type="NCBI Taxonomy" id="1237896"/>
    <lineage>
        <taxon>Eukaryota</taxon>
        <taxon>Fungi</taxon>
        <taxon>Dikarya</taxon>
        <taxon>Ascomycota</taxon>
        <taxon>Pezizomycotina</taxon>
        <taxon>Sordariomycetes</taxon>
        <taxon>Hypocreomycetidae</taxon>
        <taxon>Glomerellales</taxon>
        <taxon>Glomerellaceae</taxon>
        <taxon>Colletotrichum</taxon>
        <taxon>Colletotrichum gloeosporioides species complex</taxon>
    </lineage>
</organism>
<dbReference type="Proteomes" id="UP000015530">
    <property type="component" value="Unassembled WGS sequence"/>
</dbReference>
<reference evidence="2" key="1">
    <citation type="journal article" date="2013" name="Mol. Plant Microbe Interact.">
        <title>Global aspects of pacC regulation of pathogenicity genes in Colletotrichum gloeosporioides as revealed by transcriptome analysis.</title>
        <authorList>
            <person name="Alkan N."/>
            <person name="Meng X."/>
            <person name="Friedlander G."/>
            <person name="Reuveni E."/>
            <person name="Sukno S."/>
            <person name="Sherman A."/>
            <person name="Thon M."/>
            <person name="Fluhr R."/>
            <person name="Prusky D."/>
        </authorList>
    </citation>
    <scope>NUCLEOTIDE SEQUENCE [LARGE SCALE GENOMIC DNA]</scope>
    <source>
        <strain evidence="2">Cg-14</strain>
    </source>
</reference>
<evidence type="ECO:0000313" key="1">
    <source>
        <dbReference type="EMBL" id="EQB56526.1"/>
    </source>
</evidence>
<dbReference type="HOGENOM" id="CLU_1695333_0_0_1"/>
<accession>T0LY93</accession>
<sequence>MSTLPHMPNLRALFLNLPKRNNKWVWLGDFYELLDSIKTLRHVVLGKGFDEQLGQALLDNVLCSAELACGCPGVGKANNDLDYKFPLTKKELRYLDRWTTMVVLGCHVIDIGRTTDWLHDRGSIAKAGEKRVSKRHARRYQCVFSWQDEAGKRVE</sequence>
<dbReference type="OrthoDB" id="4790878at2759"/>